<dbReference type="EMBL" id="JAANAS010000050">
    <property type="protein sequence ID" value="NGZ89997.1"/>
    <property type="molecule type" value="Genomic_DNA"/>
</dbReference>
<evidence type="ECO:0000313" key="2">
    <source>
        <dbReference type="Proteomes" id="UP000643701"/>
    </source>
</evidence>
<proteinExistence type="predicted"/>
<reference evidence="1" key="1">
    <citation type="submission" date="2020-03" db="EMBL/GenBank/DDBJ databases">
        <title>Psychroflexus Maritimus sp. nov., isolate from marine sediment.</title>
        <authorList>
            <person name="Zhong Y.-L."/>
        </authorList>
    </citation>
    <scope>NUCLEOTIDE SEQUENCE</scope>
    <source>
        <strain evidence="1">C1</strain>
    </source>
</reference>
<dbReference type="Proteomes" id="UP000643701">
    <property type="component" value="Unassembled WGS sequence"/>
</dbReference>
<accession>A0A967AD07</accession>
<dbReference type="RefSeq" id="WP_166400252.1">
    <property type="nucleotide sequence ID" value="NZ_JAANAS010000050.1"/>
</dbReference>
<protein>
    <submittedName>
        <fullName evidence="1">Uncharacterized protein</fullName>
    </submittedName>
</protein>
<comment type="caution">
    <text evidence="1">The sequence shown here is derived from an EMBL/GenBank/DDBJ whole genome shotgun (WGS) entry which is preliminary data.</text>
</comment>
<keyword evidence="2" id="KW-1185">Reference proteome</keyword>
<sequence length="123" mass="13518">MADENGDVWDQVAVGSSTNPDLQLDILNANDDFIYSSEALVDRASSGNCDDTNYFFPAVQLSGEQISSQLSFELYDEDSTDWEGMGGWIIGGLYSSNNGFPDTITIGECSDNIVFEVDLDYSW</sequence>
<dbReference type="AlphaFoldDB" id="A0A967AD07"/>
<gene>
    <name evidence="1" type="ORF">G7034_07015</name>
</gene>
<organism evidence="1 2">
    <name type="scientific">Psychroflexus maritimus</name>
    <dbReference type="NCBI Taxonomy" id="2714865"/>
    <lineage>
        <taxon>Bacteria</taxon>
        <taxon>Pseudomonadati</taxon>
        <taxon>Bacteroidota</taxon>
        <taxon>Flavobacteriia</taxon>
        <taxon>Flavobacteriales</taxon>
        <taxon>Flavobacteriaceae</taxon>
        <taxon>Psychroflexus</taxon>
    </lineage>
</organism>
<name>A0A967AD07_9FLAO</name>
<evidence type="ECO:0000313" key="1">
    <source>
        <dbReference type="EMBL" id="NGZ89997.1"/>
    </source>
</evidence>